<keyword evidence="3" id="KW-1185">Reference proteome</keyword>
<evidence type="ECO:0000313" key="3">
    <source>
        <dbReference type="Proteomes" id="UP001140510"/>
    </source>
</evidence>
<dbReference type="Gene3D" id="3.60.21.10">
    <property type="match status" value="1"/>
</dbReference>
<dbReference type="InterPro" id="IPR029052">
    <property type="entry name" value="Metallo-depent_PP-like"/>
</dbReference>
<accession>A0A9W8Z827</accession>
<gene>
    <name evidence="2" type="ORF">N0V91_009140</name>
</gene>
<comment type="caution">
    <text evidence="2">The sequence shown here is derived from an EMBL/GenBank/DDBJ whole genome shotgun (WGS) entry which is preliminary data.</text>
</comment>
<feature type="domain" description="Calcineurin-like phosphoesterase" evidence="1">
    <location>
        <begin position="13"/>
        <end position="245"/>
    </location>
</feature>
<dbReference type="Proteomes" id="UP001140510">
    <property type="component" value="Unassembled WGS sequence"/>
</dbReference>
<name>A0A9W8Z827_9PLEO</name>
<dbReference type="SUPFAM" id="SSF56300">
    <property type="entry name" value="Metallo-dependent phosphatases"/>
    <property type="match status" value="1"/>
</dbReference>
<dbReference type="InterPro" id="IPR004843">
    <property type="entry name" value="Calcineurin-like_PHP"/>
</dbReference>
<dbReference type="PANTHER" id="PTHR37844">
    <property type="entry name" value="SER/THR PROTEIN PHOSPHATASE SUPERFAMILY (AFU_ORTHOLOGUE AFUA_1G14840)"/>
    <property type="match status" value="1"/>
</dbReference>
<evidence type="ECO:0000259" key="1">
    <source>
        <dbReference type="Pfam" id="PF00149"/>
    </source>
</evidence>
<proteinExistence type="predicted"/>
<dbReference type="AlphaFoldDB" id="A0A9W8Z827"/>
<evidence type="ECO:0000313" key="2">
    <source>
        <dbReference type="EMBL" id="KAJ4399868.1"/>
    </source>
</evidence>
<dbReference type="OrthoDB" id="550558at2759"/>
<protein>
    <recommendedName>
        <fullName evidence="1">Calcineurin-like phosphoesterase domain-containing protein</fullName>
    </recommendedName>
</protein>
<sequence length="324" mass="35966">MALPATASPQFQIISDLHLETPLSEPAYTYFSQPSNFPLEADNLLLLGDIGLIADTAPLLTFLRSLLRRNPRLRLFYVPGNHEFYRMTLETSTAKMQTWETTLTNEFGPRFHVMNRTRIDISPTLTLLGCTLWSHVPTPAQPEVAAALKDFDEKHGIWDRSVLDHNANHLVDLGWLNNTISSIESEEPDREVLVLTHHSPTTDARANSKRFPPERVMNSAFRTDLSAEPCWMSPNVKVWAFGHTHFSCQFVASTGDGGQKKLVVSNQKGYAYEGGKGTWEVKPVVVGKESGVWEVVVGAKESVEETEGTSEGIKISVRGAMSGS</sequence>
<reference evidence="2" key="1">
    <citation type="submission" date="2022-10" db="EMBL/GenBank/DDBJ databases">
        <title>Tapping the CABI collections for fungal endophytes: first genome assemblies for Collariella, Neodidymelliopsis, Ascochyta clinopodiicola, Didymella pomorum, Didymosphaeria variabile, Neocosmospora piperis and Neocucurbitaria cava.</title>
        <authorList>
            <person name="Hill R."/>
        </authorList>
    </citation>
    <scope>NUCLEOTIDE SEQUENCE</scope>
    <source>
        <strain evidence="2">IMI 355091</strain>
    </source>
</reference>
<dbReference type="PANTHER" id="PTHR37844:SF2">
    <property type="entry name" value="SER_THR PROTEIN PHOSPHATASE SUPERFAMILY (AFU_ORTHOLOGUE AFUA_1G14840)"/>
    <property type="match status" value="1"/>
</dbReference>
<dbReference type="GO" id="GO:0016787">
    <property type="term" value="F:hydrolase activity"/>
    <property type="evidence" value="ECO:0007669"/>
    <property type="project" value="InterPro"/>
</dbReference>
<organism evidence="2 3">
    <name type="scientific">Didymella pomorum</name>
    <dbReference type="NCBI Taxonomy" id="749634"/>
    <lineage>
        <taxon>Eukaryota</taxon>
        <taxon>Fungi</taxon>
        <taxon>Dikarya</taxon>
        <taxon>Ascomycota</taxon>
        <taxon>Pezizomycotina</taxon>
        <taxon>Dothideomycetes</taxon>
        <taxon>Pleosporomycetidae</taxon>
        <taxon>Pleosporales</taxon>
        <taxon>Pleosporineae</taxon>
        <taxon>Didymellaceae</taxon>
        <taxon>Didymella</taxon>
    </lineage>
</organism>
<dbReference type="EMBL" id="JAPEVA010000099">
    <property type="protein sequence ID" value="KAJ4399868.1"/>
    <property type="molecule type" value="Genomic_DNA"/>
</dbReference>
<dbReference type="Pfam" id="PF00149">
    <property type="entry name" value="Metallophos"/>
    <property type="match status" value="1"/>
</dbReference>